<dbReference type="PANTHER" id="PTHR11748">
    <property type="entry name" value="D-LACTATE DEHYDROGENASE"/>
    <property type="match status" value="1"/>
</dbReference>
<dbReference type="EMBL" id="CP064781">
    <property type="protein sequence ID" value="QRJ65261.1"/>
    <property type="molecule type" value="Genomic_DNA"/>
</dbReference>
<dbReference type="PROSITE" id="PS51387">
    <property type="entry name" value="FAD_PCMH"/>
    <property type="match status" value="1"/>
</dbReference>
<name>A0A974SRS0_9RHOO</name>
<evidence type="ECO:0000256" key="2">
    <source>
        <dbReference type="ARBA" id="ARBA00022827"/>
    </source>
</evidence>
<keyword evidence="2" id="KW-0274">FAD</keyword>
<evidence type="ECO:0000313" key="5">
    <source>
        <dbReference type="Proteomes" id="UP000663444"/>
    </source>
</evidence>
<reference evidence="4" key="1">
    <citation type="submission" date="2020-11" db="EMBL/GenBank/DDBJ databases">
        <title>Azospira restricta DSM 18626 genome sequence.</title>
        <authorList>
            <person name="Moe W.M."/>
        </authorList>
    </citation>
    <scope>NUCLEOTIDE SEQUENCE</scope>
    <source>
        <strain evidence="4">DSM 18626</strain>
    </source>
</reference>
<dbReference type="RefSeq" id="WP_203388786.1">
    <property type="nucleotide sequence ID" value="NZ_CP064781.1"/>
</dbReference>
<accession>A0A974SRS0</accession>
<gene>
    <name evidence="4" type="primary">glcE</name>
    <name evidence="4" type="ORF">IWH25_07995</name>
</gene>
<sequence>MDTVLKEWIGRVHDAVETQQPLRIRGGGSKDFYGGTPAGEVLDTAAYRGIVVYEPTELVVVARAGTPLAELEAALAEKGQCLPFEPPHFGAATVGGMVAAGLSGPRRAAVGAVRDYVLGVKLIDGKGELLSFGGQVMKNVAGYDVPRLIAGSLGTLGLIAEVALKVLPLPVAERSLRFALDEAEALRKLNEWGGQPLPIAASAWHDGVLTLRLAGAHAAVDAAQAMLGGEVVADAAAFWASLREQTHAFFAGGEPLWRLSVASVAQPLGIPGPTLIEWGGAQRWLRGDQGAEQLRSAAASAGGHAALFRGGDAIKASAGVFQPLSPALLKIHRNLKQAFDPHGVFNRGRLYPDF</sequence>
<dbReference type="KEGG" id="ares:IWH25_07995"/>
<evidence type="ECO:0000259" key="3">
    <source>
        <dbReference type="PROSITE" id="PS51387"/>
    </source>
</evidence>
<dbReference type="Pfam" id="PF01565">
    <property type="entry name" value="FAD_binding_4"/>
    <property type="match status" value="1"/>
</dbReference>
<dbReference type="SUPFAM" id="SSF56176">
    <property type="entry name" value="FAD-binding/transporter-associated domain-like"/>
    <property type="match status" value="1"/>
</dbReference>
<evidence type="ECO:0000256" key="1">
    <source>
        <dbReference type="ARBA" id="ARBA00022630"/>
    </source>
</evidence>
<keyword evidence="1" id="KW-0285">Flavoprotein</keyword>
<dbReference type="GO" id="GO:0019154">
    <property type="term" value="F:glycolate dehydrogenase activity"/>
    <property type="evidence" value="ECO:0007669"/>
    <property type="project" value="UniProtKB-EC"/>
</dbReference>
<dbReference type="PANTHER" id="PTHR11748:SF103">
    <property type="entry name" value="GLYCOLATE OXIDASE SUBUNIT GLCE"/>
    <property type="match status" value="1"/>
</dbReference>
<dbReference type="AlphaFoldDB" id="A0A974SRS0"/>
<feature type="domain" description="FAD-binding PCMH-type" evidence="3">
    <location>
        <begin position="1"/>
        <end position="169"/>
    </location>
</feature>
<evidence type="ECO:0000313" key="4">
    <source>
        <dbReference type="EMBL" id="QRJ65261.1"/>
    </source>
</evidence>
<keyword evidence="4" id="KW-0560">Oxidoreductase</keyword>
<dbReference type="Gene3D" id="3.30.465.10">
    <property type="match status" value="1"/>
</dbReference>
<dbReference type="InterPro" id="IPR016169">
    <property type="entry name" value="FAD-bd_PCMH_sub2"/>
</dbReference>
<organism evidence="4 5">
    <name type="scientific">Azospira restricta</name>
    <dbReference type="NCBI Taxonomy" id="404405"/>
    <lineage>
        <taxon>Bacteria</taxon>
        <taxon>Pseudomonadati</taxon>
        <taxon>Pseudomonadota</taxon>
        <taxon>Betaproteobacteria</taxon>
        <taxon>Rhodocyclales</taxon>
        <taxon>Rhodocyclaceae</taxon>
        <taxon>Azospira</taxon>
    </lineage>
</organism>
<dbReference type="NCBIfam" id="NF008439">
    <property type="entry name" value="PRK11282.1"/>
    <property type="match status" value="1"/>
</dbReference>
<proteinExistence type="predicted"/>
<dbReference type="InterPro" id="IPR006094">
    <property type="entry name" value="Oxid_FAD_bind_N"/>
</dbReference>
<dbReference type="InterPro" id="IPR016164">
    <property type="entry name" value="FAD-linked_Oxase-like_C"/>
</dbReference>
<protein>
    <submittedName>
        <fullName evidence="4">Glycolate oxidase subunit GlcE</fullName>
        <ecNumber evidence="4">1.1.99.14</ecNumber>
    </submittedName>
</protein>
<dbReference type="SUPFAM" id="SSF55103">
    <property type="entry name" value="FAD-linked oxidases, C-terminal domain"/>
    <property type="match status" value="1"/>
</dbReference>
<dbReference type="GO" id="GO:0071949">
    <property type="term" value="F:FAD binding"/>
    <property type="evidence" value="ECO:0007669"/>
    <property type="project" value="InterPro"/>
</dbReference>
<dbReference type="EC" id="1.1.99.14" evidence="4"/>
<dbReference type="Proteomes" id="UP000663444">
    <property type="component" value="Chromosome"/>
</dbReference>
<keyword evidence="5" id="KW-1185">Reference proteome</keyword>
<dbReference type="InterPro" id="IPR016166">
    <property type="entry name" value="FAD-bd_PCMH"/>
</dbReference>
<dbReference type="InterPro" id="IPR036318">
    <property type="entry name" value="FAD-bd_PCMH-like_sf"/>
</dbReference>